<dbReference type="SUPFAM" id="SSF48652">
    <property type="entry name" value="Tetraspanin"/>
    <property type="match status" value="1"/>
</dbReference>
<evidence type="ECO:0000256" key="6">
    <source>
        <dbReference type="SAM" id="Phobius"/>
    </source>
</evidence>
<dbReference type="InterPro" id="IPR018499">
    <property type="entry name" value="Tetraspanin/Peripherin"/>
</dbReference>
<keyword evidence="3 6" id="KW-1133">Transmembrane helix</keyword>
<reference evidence="7" key="1">
    <citation type="submission" date="2015-11" db="EMBL/GenBank/DDBJ databases">
        <title>De novo transcriptome assembly of four potential Pierce s Disease insect vectors from Arizona vineyards.</title>
        <authorList>
            <person name="Tassone E.E."/>
        </authorList>
    </citation>
    <scope>NUCLEOTIDE SEQUENCE</scope>
</reference>
<feature type="transmembrane region" description="Helical" evidence="6">
    <location>
        <begin position="378"/>
        <end position="401"/>
    </location>
</feature>
<protein>
    <recommendedName>
        <fullName evidence="8">Tetraspanin</fullName>
    </recommendedName>
</protein>
<accession>A0A1B6M467</accession>
<keyword evidence="4 6" id="KW-0472">Membrane</keyword>
<comment type="subcellular location">
    <subcellularLocation>
        <location evidence="1">Membrane</location>
        <topology evidence="1">Multi-pass membrane protein</topology>
    </subcellularLocation>
</comment>
<evidence type="ECO:0000256" key="5">
    <source>
        <dbReference type="SAM" id="MobiDB-lite"/>
    </source>
</evidence>
<feature type="region of interest" description="Disordered" evidence="5">
    <location>
        <begin position="208"/>
        <end position="236"/>
    </location>
</feature>
<feature type="region of interest" description="Disordered" evidence="5">
    <location>
        <begin position="1"/>
        <end position="104"/>
    </location>
</feature>
<dbReference type="GO" id="GO:0016020">
    <property type="term" value="C:membrane"/>
    <property type="evidence" value="ECO:0007669"/>
    <property type="project" value="UniProtKB-SubCell"/>
</dbReference>
<feature type="compositionally biased region" description="Polar residues" evidence="5">
    <location>
        <begin position="95"/>
        <end position="104"/>
    </location>
</feature>
<feature type="transmembrane region" description="Helical" evidence="6">
    <location>
        <begin position="524"/>
        <end position="550"/>
    </location>
</feature>
<organism evidence="7">
    <name type="scientific">Graphocephala atropunctata</name>
    <dbReference type="NCBI Taxonomy" id="36148"/>
    <lineage>
        <taxon>Eukaryota</taxon>
        <taxon>Metazoa</taxon>
        <taxon>Ecdysozoa</taxon>
        <taxon>Arthropoda</taxon>
        <taxon>Hexapoda</taxon>
        <taxon>Insecta</taxon>
        <taxon>Pterygota</taxon>
        <taxon>Neoptera</taxon>
        <taxon>Paraneoptera</taxon>
        <taxon>Hemiptera</taxon>
        <taxon>Auchenorrhyncha</taxon>
        <taxon>Membracoidea</taxon>
        <taxon>Cicadellidae</taxon>
        <taxon>Cicadellinae</taxon>
        <taxon>Cicadellini</taxon>
        <taxon>Graphocephala</taxon>
    </lineage>
</organism>
<feature type="compositionally biased region" description="Basic and acidic residues" evidence="5">
    <location>
        <begin position="1"/>
        <end position="17"/>
    </location>
</feature>
<evidence type="ECO:0000256" key="2">
    <source>
        <dbReference type="ARBA" id="ARBA00022692"/>
    </source>
</evidence>
<evidence type="ECO:0000256" key="1">
    <source>
        <dbReference type="ARBA" id="ARBA00004141"/>
    </source>
</evidence>
<evidence type="ECO:0000256" key="3">
    <source>
        <dbReference type="ARBA" id="ARBA00022989"/>
    </source>
</evidence>
<dbReference type="Pfam" id="PF00335">
    <property type="entry name" value="Tetraspanin"/>
    <property type="match status" value="1"/>
</dbReference>
<dbReference type="PANTHER" id="PTHR19282">
    <property type="entry name" value="TETRASPANIN"/>
    <property type="match status" value="1"/>
</dbReference>
<feature type="transmembrane region" description="Helical" evidence="6">
    <location>
        <begin position="408"/>
        <end position="432"/>
    </location>
</feature>
<evidence type="ECO:0000313" key="7">
    <source>
        <dbReference type="EMBL" id="JAT30703.1"/>
    </source>
</evidence>
<dbReference type="InterPro" id="IPR008952">
    <property type="entry name" value="Tetraspanin_EC2_sf"/>
</dbReference>
<evidence type="ECO:0008006" key="8">
    <source>
        <dbReference type="Google" id="ProtNLM"/>
    </source>
</evidence>
<keyword evidence="2 6" id="KW-0812">Transmembrane</keyword>
<proteinExistence type="predicted"/>
<dbReference type="Gene3D" id="1.10.1450.10">
    <property type="entry name" value="Tetraspanin"/>
    <property type="match status" value="1"/>
</dbReference>
<name>A0A1B6M467_9HEMI</name>
<feature type="compositionally biased region" description="Basic and acidic residues" evidence="5">
    <location>
        <begin position="80"/>
        <end position="94"/>
    </location>
</feature>
<dbReference type="AlphaFoldDB" id="A0A1B6M467"/>
<evidence type="ECO:0000256" key="4">
    <source>
        <dbReference type="ARBA" id="ARBA00023136"/>
    </source>
</evidence>
<gene>
    <name evidence="7" type="ORF">g.7774</name>
</gene>
<sequence length="567" mass="65232">MDQKPSRFPKDKNDYRSPHQHRPGQFEVYDETVTQQRNVAKKKVHYKRGHPTDKELSPEAQFQIPESDRNRYLAPYPSEDYGRPPKDYEKHFEDPSNQNYFANNSSTYRDKVSSRLGRPDNPNTAPVKSFEKQSKEVNYDSSLPTVAYLEPSPNRAVVSENPEGKLGKHSSLICRAINFDGEPVTVNDQVIRNKLILSCRPRRYYGTESFSKKPVPVDSDRSPDYVYPQTQHPGYDDVTIQRTTDIEYQQKISGHPYPDSRPYTEKRTYTGTGKPVITRADAYDLGSLGLGEHGIVGEKGAEEQTRDNDKEGEKYEEQYRAIQCKRYTRNFKVLLWALFIINTLLVLLGLALLLLTLMHFLFRDHINIVIAHTGYVHWMWGAMALSLCLIIVGVYGIITAITRAKSMLVAYCIAAAILALVIVLFLLIFWLMHSSLKTTEKTSMVSTFNKYRCKRWIRHGWDTVQERFQCCGVEARGDWKYIPPSCCHADTKFQKLACINHFIQEDQAYNGGCRTKLEDYFTSMFLLISCLLILAVILLLLGILAALRLLKMYKIILLCREMYLITP</sequence>
<feature type="transmembrane region" description="Helical" evidence="6">
    <location>
        <begin position="333"/>
        <end position="358"/>
    </location>
</feature>
<dbReference type="EMBL" id="GEBQ01009274">
    <property type="protein sequence ID" value="JAT30703.1"/>
    <property type="molecule type" value="Transcribed_RNA"/>
</dbReference>
<feature type="compositionally biased region" description="Basic residues" evidence="5">
    <location>
        <begin position="39"/>
        <end position="49"/>
    </location>
</feature>